<dbReference type="AlphaFoldDB" id="A0ABD2BYF9"/>
<dbReference type="Proteomes" id="UP001607302">
    <property type="component" value="Unassembled WGS sequence"/>
</dbReference>
<reference evidence="2 3" key="1">
    <citation type="journal article" date="2024" name="Ann. Entomol. Soc. Am.">
        <title>Genomic analyses of the southern and eastern yellowjacket wasps (Hymenoptera: Vespidae) reveal evolutionary signatures of social life.</title>
        <authorList>
            <person name="Catto M.A."/>
            <person name="Caine P.B."/>
            <person name="Orr S.E."/>
            <person name="Hunt B.G."/>
            <person name="Goodisman M.A.D."/>
        </authorList>
    </citation>
    <scope>NUCLEOTIDE SEQUENCE [LARGE SCALE GENOMIC DNA]</scope>
    <source>
        <strain evidence="2">233</strain>
        <tissue evidence="2">Head and thorax</tissue>
    </source>
</reference>
<proteinExistence type="predicted"/>
<feature type="transmembrane region" description="Helical" evidence="1">
    <location>
        <begin position="54"/>
        <end position="74"/>
    </location>
</feature>
<evidence type="ECO:0000256" key="1">
    <source>
        <dbReference type="SAM" id="Phobius"/>
    </source>
</evidence>
<comment type="caution">
    <text evidence="2">The sequence shown here is derived from an EMBL/GenBank/DDBJ whole genome shotgun (WGS) entry which is preliminary data.</text>
</comment>
<gene>
    <name evidence="2" type="ORF">V1478_001695</name>
</gene>
<name>A0ABD2BYF9_VESSQ</name>
<accession>A0ABD2BYF9</accession>
<sequence length="164" mass="18627">MPNLSGLLGMYCVNLHLTFVGNSCSSTVRFISNVIKNNFFTNTSLETKLLSKRITLLGLTTLFAYFINQIIALYTTIYKSKLTKNITILGSKHKSVQINNDRKRIPEIVAAYYSNSVSMSPIKWQESTTSNQNSIDGLQQFLLQIAEEVAEDYHRFFQEGKENV</sequence>
<dbReference type="EMBL" id="JAUDFV010000027">
    <property type="protein sequence ID" value="KAL2737609.1"/>
    <property type="molecule type" value="Genomic_DNA"/>
</dbReference>
<keyword evidence="3" id="KW-1185">Reference proteome</keyword>
<keyword evidence="1" id="KW-0812">Transmembrane</keyword>
<keyword evidence="1" id="KW-0472">Membrane</keyword>
<evidence type="ECO:0000313" key="2">
    <source>
        <dbReference type="EMBL" id="KAL2737609.1"/>
    </source>
</evidence>
<evidence type="ECO:0000313" key="3">
    <source>
        <dbReference type="Proteomes" id="UP001607302"/>
    </source>
</evidence>
<protein>
    <submittedName>
        <fullName evidence="2">PiggyBac transposable element-derived protein 4-like</fullName>
    </submittedName>
</protein>
<organism evidence="2 3">
    <name type="scientific">Vespula squamosa</name>
    <name type="common">Southern yellow jacket</name>
    <name type="synonym">Wasp</name>
    <dbReference type="NCBI Taxonomy" id="30214"/>
    <lineage>
        <taxon>Eukaryota</taxon>
        <taxon>Metazoa</taxon>
        <taxon>Ecdysozoa</taxon>
        <taxon>Arthropoda</taxon>
        <taxon>Hexapoda</taxon>
        <taxon>Insecta</taxon>
        <taxon>Pterygota</taxon>
        <taxon>Neoptera</taxon>
        <taxon>Endopterygota</taxon>
        <taxon>Hymenoptera</taxon>
        <taxon>Apocrita</taxon>
        <taxon>Aculeata</taxon>
        <taxon>Vespoidea</taxon>
        <taxon>Vespidae</taxon>
        <taxon>Vespinae</taxon>
        <taxon>Vespula</taxon>
    </lineage>
</organism>
<keyword evidence="1" id="KW-1133">Transmembrane helix</keyword>